<dbReference type="InterPro" id="IPR008983">
    <property type="entry name" value="Tumour_necrosis_fac-like_dom"/>
</dbReference>
<dbReference type="PROSITE" id="PS51257">
    <property type="entry name" value="PROKAR_LIPOPROTEIN"/>
    <property type="match status" value="1"/>
</dbReference>
<keyword evidence="3" id="KW-1133">Transmembrane helix</keyword>
<dbReference type="PRINTS" id="PR00007">
    <property type="entry name" value="COMPLEMNTC1Q"/>
</dbReference>
<dbReference type="PANTHER" id="PTHR15427">
    <property type="entry name" value="EMILIN ELASTIN MICROFIBRIL INTERFACE-LOCATED PROTEIN ELASTIN MICROFIBRIL INTERFACER"/>
    <property type="match status" value="1"/>
</dbReference>
<dbReference type="SMART" id="SM00110">
    <property type="entry name" value="C1Q"/>
    <property type="match status" value="1"/>
</dbReference>
<reference evidence="5" key="1">
    <citation type="submission" date="2021-03" db="EMBL/GenBank/DDBJ databases">
        <authorList>
            <person name="Bekaert M."/>
        </authorList>
    </citation>
    <scope>NUCLEOTIDE SEQUENCE</scope>
</reference>
<evidence type="ECO:0000313" key="5">
    <source>
        <dbReference type="EMBL" id="CAG2191188.1"/>
    </source>
</evidence>
<dbReference type="GO" id="GO:0005576">
    <property type="term" value="C:extracellular region"/>
    <property type="evidence" value="ECO:0007669"/>
    <property type="project" value="UniProtKB-SubCell"/>
</dbReference>
<sequence length="207" mass="23124">MTVKEFYSKTILNSTIDKMGFLNVLVLSCTMYVLGSIYLVAGHTSCSRTSGLMKSIQYQLKLVEEGNGRCDCSHRYNKHQIGFLVRLNKHLQNRPKGSVVIYDNVITNDGNSYNPSTGIFTGPADGLYSFSWTTTTRANKYFFTDLTVNGNIIARNHAGHDNINVSASHTVVVHLKKNDKVNIKVQDNFVGQFIYGDGWSSFSGFMI</sequence>
<dbReference type="InterPro" id="IPR050392">
    <property type="entry name" value="Collagen/C1q_domain"/>
</dbReference>
<dbReference type="InterPro" id="IPR001073">
    <property type="entry name" value="C1q_dom"/>
</dbReference>
<dbReference type="Proteomes" id="UP000683360">
    <property type="component" value="Unassembled WGS sequence"/>
</dbReference>
<dbReference type="EMBL" id="CAJPWZ010000357">
    <property type="protein sequence ID" value="CAG2191188.1"/>
    <property type="molecule type" value="Genomic_DNA"/>
</dbReference>
<keyword evidence="6" id="KW-1185">Reference proteome</keyword>
<dbReference type="AlphaFoldDB" id="A0A8S3QB55"/>
<evidence type="ECO:0000256" key="1">
    <source>
        <dbReference type="ARBA" id="ARBA00004613"/>
    </source>
</evidence>
<protein>
    <recommendedName>
        <fullName evidence="4">C1q domain-containing protein</fullName>
    </recommendedName>
</protein>
<dbReference type="OrthoDB" id="6104610at2759"/>
<keyword evidence="3" id="KW-0812">Transmembrane</keyword>
<evidence type="ECO:0000313" key="6">
    <source>
        <dbReference type="Proteomes" id="UP000683360"/>
    </source>
</evidence>
<dbReference type="Pfam" id="PF00386">
    <property type="entry name" value="C1q"/>
    <property type="match status" value="1"/>
</dbReference>
<evidence type="ECO:0000259" key="4">
    <source>
        <dbReference type="PROSITE" id="PS50871"/>
    </source>
</evidence>
<dbReference type="SUPFAM" id="SSF49842">
    <property type="entry name" value="TNF-like"/>
    <property type="match status" value="1"/>
</dbReference>
<evidence type="ECO:0000256" key="3">
    <source>
        <dbReference type="SAM" id="Phobius"/>
    </source>
</evidence>
<keyword evidence="2" id="KW-0964">Secreted</keyword>
<feature type="domain" description="C1q" evidence="4">
    <location>
        <begin position="76"/>
        <end position="207"/>
    </location>
</feature>
<comment type="subcellular location">
    <subcellularLocation>
        <location evidence="1">Secreted</location>
    </subcellularLocation>
</comment>
<feature type="transmembrane region" description="Helical" evidence="3">
    <location>
        <begin position="21"/>
        <end position="41"/>
    </location>
</feature>
<evidence type="ECO:0000256" key="2">
    <source>
        <dbReference type="ARBA" id="ARBA00022525"/>
    </source>
</evidence>
<dbReference type="PANTHER" id="PTHR15427:SF50">
    <property type="entry name" value="COMPLEMENT C1Q TUMOR NECROSIS FACTOR-RELATED PROTEIN 2-LIKE"/>
    <property type="match status" value="1"/>
</dbReference>
<gene>
    <name evidence="5" type="ORF">MEDL_6432</name>
</gene>
<organism evidence="5 6">
    <name type="scientific">Mytilus edulis</name>
    <name type="common">Blue mussel</name>
    <dbReference type="NCBI Taxonomy" id="6550"/>
    <lineage>
        <taxon>Eukaryota</taxon>
        <taxon>Metazoa</taxon>
        <taxon>Spiralia</taxon>
        <taxon>Lophotrochozoa</taxon>
        <taxon>Mollusca</taxon>
        <taxon>Bivalvia</taxon>
        <taxon>Autobranchia</taxon>
        <taxon>Pteriomorphia</taxon>
        <taxon>Mytilida</taxon>
        <taxon>Mytiloidea</taxon>
        <taxon>Mytilidae</taxon>
        <taxon>Mytilinae</taxon>
        <taxon>Mytilus</taxon>
    </lineage>
</organism>
<accession>A0A8S3QB55</accession>
<dbReference type="Gene3D" id="2.60.120.40">
    <property type="match status" value="1"/>
</dbReference>
<dbReference type="PROSITE" id="PS50871">
    <property type="entry name" value="C1Q"/>
    <property type="match status" value="1"/>
</dbReference>
<comment type="caution">
    <text evidence="5">The sequence shown here is derived from an EMBL/GenBank/DDBJ whole genome shotgun (WGS) entry which is preliminary data.</text>
</comment>
<proteinExistence type="predicted"/>
<name>A0A8S3QB55_MYTED</name>
<keyword evidence="3" id="KW-0472">Membrane</keyword>